<reference evidence="5" key="1">
    <citation type="submission" date="2022-11" db="EMBL/GenBank/DDBJ databases">
        <title>Genome Resource of Sclerotinia nivalis Strain SnTB1, a Plant Pathogen Isolated from American Ginseng.</title>
        <authorList>
            <person name="Fan S."/>
        </authorList>
    </citation>
    <scope>NUCLEOTIDE SEQUENCE</scope>
    <source>
        <strain evidence="5">SnTB1</strain>
    </source>
</reference>
<dbReference type="Proteomes" id="UP001152300">
    <property type="component" value="Unassembled WGS sequence"/>
</dbReference>
<evidence type="ECO:0000256" key="4">
    <source>
        <dbReference type="ARBA" id="ARBA00022840"/>
    </source>
</evidence>
<sequence length="271" mass="30896">MATSINRQNAPGQYGVKDKRFQLPQMSGAGRALELFKSGDDDFRSAASLYERCCNEGTRMTHEYSHELRKVILTTPSQTQNNKFMRKFRKVHALFLDESGLLTIVDLIMLLATFDVEQLVILGDVKQLTPQAPLLALGQGLARETAQNAITYFTTNHWPSVILNTQRRGIKEIIEIPSQLFYRGQIKDADSPEKEFPMNDAVKNALRKVFPNQTISKPYLFIEAINTGEIMDESHFSSCQCESDRILRHQVWYSSTIHRRYISLHGAIKSL</sequence>
<dbReference type="SUPFAM" id="SSF52540">
    <property type="entry name" value="P-loop containing nucleoside triphosphate hydrolases"/>
    <property type="match status" value="1"/>
</dbReference>
<organism evidence="5 6">
    <name type="scientific">Sclerotinia nivalis</name>
    <dbReference type="NCBI Taxonomy" id="352851"/>
    <lineage>
        <taxon>Eukaryota</taxon>
        <taxon>Fungi</taxon>
        <taxon>Dikarya</taxon>
        <taxon>Ascomycota</taxon>
        <taxon>Pezizomycotina</taxon>
        <taxon>Leotiomycetes</taxon>
        <taxon>Helotiales</taxon>
        <taxon>Sclerotiniaceae</taxon>
        <taxon>Sclerotinia</taxon>
    </lineage>
</organism>
<keyword evidence="6" id="KW-1185">Reference proteome</keyword>
<evidence type="ECO:0000313" key="5">
    <source>
        <dbReference type="EMBL" id="KAJ8070549.1"/>
    </source>
</evidence>
<comment type="caution">
    <text evidence="5">The sequence shown here is derived from an EMBL/GenBank/DDBJ whole genome shotgun (WGS) entry which is preliminary data.</text>
</comment>
<dbReference type="AlphaFoldDB" id="A0A9X0DP87"/>
<keyword evidence="3" id="KW-0347">Helicase</keyword>
<dbReference type="GO" id="GO:0005524">
    <property type="term" value="F:ATP binding"/>
    <property type="evidence" value="ECO:0007669"/>
    <property type="project" value="UniProtKB-KW"/>
</dbReference>
<evidence type="ECO:0000256" key="2">
    <source>
        <dbReference type="ARBA" id="ARBA00022801"/>
    </source>
</evidence>
<dbReference type="EMBL" id="JAPEIS010000001">
    <property type="protein sequence ID" value="KAJ8070549.1"/>
    <property type="molecule type" value="Genomic_DNA"/>
</dbReference>
<proteinExistence type="predicted"/>
<keyword evidence="2" id="KW-0378">Hydrolase</keyword>
<dbReference type="InterPro" id="IPR027417">
    <property type="entry name" value="P-loop_NTPase"/>
</dbReference>
<protein>
    <submittedName>
        <fullName evidence="5">Uncharacterized protein</fullName>
    </submittedName>
</protein>
<dbReference type="GO" id="GO:0016787">
    <property type="term" value="F:hydrolase activity"/>
    <property type="evidence" value="ECO:0007669"/>
    <property type="project" value="UniProtKB-KW"/>
</dbReference>
<dbReference type="GO" id="GO:0043139">
    <property type="term" value="F:5'-3' DNA helicase activity"/>
    <property type="evidence" value="ECO:0007669"/>
    <property type="project" value="TreeGrafter"/>
</dbReference>
<keyword evidence="1" id="KW-0547">Nucleotide-binding</keyword>
<evidence type="ECO:0000256" key="3">
    <source>
        <dbReference type="ARBA" id="ARBA00022806"/>
    </source>
</evidence>
<gene>
    <name evidence="5" type="ORF">OCU04_000923</name>
</gene>
<dbReference type="Gene3D" id="3.40.50.300">
    <property type="entry name" value="P-loop containing nucleotide triphosphate hydrolases"/>
    <property type="match status" value="1"/>
</dbReference>
<accession>A0A9X0DP87</accession>
<evidence type="ECO:0000313" key="6">
    <source>
        <dbReference type="Proteomes" id="UP001152300"/>
    </source>
</evidence>
<dbReference type="InterPro" id="IPR050534">
    <property type="entry name" value="Coronavir_polyprotein_1ab"/>
</dbReference>
<evidence type="ECO:0000256" key="1">
    <source>
        <dbReference type="ARBA" id="ARBA00022741"/>
    </source>
</evidence>
<dbReference type="PANTHER" id="PTHR43788">
    <property type="entry name" value="DNA2/NAM7 HELICASE FAMILY MEMBER"/>
    <property type="match status" value="1"/>
</dbReference>
<name>A0A9X0DP87_9HELO</name>
<dbReference type="PANTHER" id="PTHR43788:SF16">
    <property type="entry name" value="HELICASE WITH ZINC FINGER 2"/>
    <property type="match status" value="1"/>
</dbReference>
<dbReference type="OrthoDB" id="3564277at2759"/>
<keyword evidence="4" id="KW-0067">ATP-binding</keyword>